<sequence length="36" mass="4015">MTNDSIEKAISNPQLVDLREQLRDAHNPMGGFLFVG</sequence>
<dbReference type="AlphaFoldDB" id="A0A383AWV0"/>
<gene>
    <name evidence="1" type="ORF">METZ01_LOCUS465290</name>
</gene>
<name>A0A383AWV0_9ZZZZ</name>
<organism evidence="1">
    <name type="scientific">marine metagenome</name>
    <dbReference type="NCBI Taxonomy" id="408172"/>
    <lineage>
        <taxon>unclassified sequences</taxon>
        <taxon>metagenomes</taxon>
        <taxon>ecological metagenomes</taxon>
    </lineage>
</organism>
<accession>A0A383AWV0</accession>
<dbReference type="EMBL" id="UINC01195733">
    <property type="protein sequence ID" value="SVE12436.1"/>
    <property type="molecule type" value="Genomic_DNA"/>
</dbReference>
<evidence type="ECO:0000313" key="1">
    <source>
        <dbReference type="EMBL" id="SVE12436.1"/>
    </source>
</evidence>
<protein>
    <submittedName>
        <fullName evidence="1">Uncharacterized protein</fullName>
    </submittedName>
</protein>
<reference evidence="1" key="1">
    <citation type="submission" date="2018-05" db="EMBL/GenBank/DDBJ databases">
        <authorList>
            <person name="Lanie J.A."/>
            <person name="Ng W.-L."/>
            <person name="Kazmierczak K.M."/>
            <person name="Andrzejewski T.M."/>
            <person name="Davidsen T.M."/>
            <person name="Wayne K.J."/>
            <person name="Tettelin H."/>
            <person name="Glass J.I."/>
            <person name="Rusch D."/>
            <person name="Podicherti R."/>
            <person name="Tsui H.-C.T."/>
            <person name="Winkler M.E."/>
        </authorList>
    </citation>
    <scope>NUCLEOTIDE SEQUENCE</scope>
</reference>
<proteinExistence type="predicted"/>